<evidence type="ECO:0000256" key="4">
    <source>
        <dbReference type="ARBA" id="ARBA00022989"/>
    </source>
</evidence>
<evidence type="ECO:0000313" key="11">
    <source>
        <dbReference type="Proteomes" id="UP000076405"/>
    </source>
</evidence>
<evidence type="ECO:0000313" key="9">
    <source>
        <dbReference type="EMBL" id="AMV66888.1"/>
    </source>
</evidence>
<dbReference type="Pfam" id="PF04138">
    <property type="entry name" value="GtrA_DPMS_TM"/>
    <property type="match status" value="1"/>
</dbReference>
<comment type="similarity">
    <text evidence="2">Belongs to the GtrA family.</text>
</comment>
<proteinExistence type="inferred from homology"/>
<dbReference type="RefSeq" id="WP_046871867.1">
    <property type="nucleotide sequence ID" value="NZ_BAAAXI010000165.1"/>
</dbReference>
<keyword evidence="5 6" id="KW-0472">Membrane</keyword>
<feature type="transmembrane region" description="Helical" evidence="6">
    <location>
        <begin position="41"/>
        <end position="60"/>
    </location>
</feature>
<evidence type="ECO:0000256" key="5">
    <source>
        <dbReference type="ARBA" id="ARBA00023136"/>
    </source>
</evidence>
<feature type="transmembrane region" description="Helical" evidence="6">
    <location>
        <begin position="12"/>
        <end position="35"/>
    </location>
</feature>
<evidence type="ECO:0000313" key="10">
    <source>
        <dbReference type="Proteomes" id="UP000076244"/>
    </source>
</evidence>
<sequence length="147" mass="16894">MKKIKALFIQYYSVISYLFFGGLTTLINIGVFTVLHNMTTWNYQVSNVLAWFLSVLFAYITNKLWVFNSKTSTPKAFIQEISSFFFFRIVSLLFDTLIMWVGISLLGGNAILVKIIDNVLIVIINYVFSKLFIFKSSPLSSSKKQED</sequence>
<evidence type="ECO:0000313" key="8">
    <source>
        <dbReference type="EMBL" id="AMV63217.1"/>
    </source>
</evidence>
<dbReference type="GO" id="GO:0005886">
    <property type="term" value="C:plasma membrane"/>
    <property type="evidence" value="ECO:0007669"/>
    <property type="project" value="TreeGrafter"/>
</dbReference>
<dbReference type="Proteomes" id="UP000076405">
    <property type="component" value="Chromosome"/>
</dbReference>
<dbReference type="EMBL" id="CP012288">
    <property type="protein sequence ID" value="AMV66888.1"/>
    <property type="molecule type" value="Genomic_DNA"/>
</dbReference>
<feature type="transmembrane region" description="Helical" evidence="6">
    <location>
        <begin position="115"/>
        <end position="134"/>
    </location>
</feature>
<evidence type="ECO:0000256" key="3">
    <source>
        <dbReference type="ARBA" id="ARBA00022692"/>
    </source>
</evidence>
<dbReference type="PANTHER" id="PTHR38459">
    <property type="entry name" value="PROPHAGE BACTOPRENOL-LINKED GLUCOSE TRANSLOCASE HOMOLOG"/>
    <property type="match status" value="1"/>
</dbReference>
<evidence type="ECO:0000256" key="1">
    <source>
        <dbReference type="ARBA" id="ARBA00004141"/>
    </source>
</evidence>
<dbReference type="Proteomes" id="UP000076244">
    <property type="component" value="Chromosome"/>
</dbReference>
<name>A0A0R2HFD7_9LACO</name>
<protein>
    <submittedName>
        <fullName evidence="8">Teichoic acid glycosylation protein</fullName>
    </submittedName>
</protein>
<dbReference type="EMBL" id="CP012275">
    <property type="protein sequence ID" value="AMV63217.1"/>
    <property type="molecule type" value="Genomic_DNA"/>
</dbReference>
<dbReference type="KEGG" id="pdm:ADU72_0947"/>
<dbReference type="InterPro" id="IPR007267">
    <property type="entry name" value="GtrA_DPMS_TM"/>
</dbReference>
<feature type="domain" description="GtrA/DPMS transmembrane" evidence="7">
    <location>
        <begin position="17"/>
        <end position="134"/>
    </location>
</feature>
<keyword evidence="4 6" id="KW-1133">Transmembrane helix</keyword>
<keyword evidence="10" id="KW-1185">Reference proteome</keyword>
<dbReference type="OrthoDB" id="361483at2"/>
<accession>A0A0R2HFD7</accession>
<evidence type="ECO:0000256" key="2">
    <source>
        <dbReference type="ARBA" id="ARBA00009399"/>
    </source>
</evidence>
<keyword evidence="3 6" id="KW-0812">Transmembrane</keyword>
<dbReference type="PANTHER" id="PTHR38459:SF5">
    <property type="entry name" value="CELL WALL TEICHOIC ACID GLYCOSYLATION PROTEIN GTCA"/>
    <property type="match status" value="1"/>
</dbReference>
<dbReference type="InterPro" id="IPR051401">
    <property type="entry name" value="GtrA_CellWall_Glycosyl"/>
</dbReference>
<dbReference type="GeneID" id="57276545"/>
<evidence type="ECO:0000259" key="7">
    <source>
        <dbReference type="Pfam" id="PF04138"/>
    </source>
</evidence>
<dbReference type="AlphaFoldDB" id="A0A0R2HFD7"/>
<feature type="transmembrane region" description="Helical" evidence="6">
    <location>
        <begin position="81"/>
        <end position="103"/>
    </location>
</feature>
<reference evidence="10 11" key="1">
    <citation type="journal article" date="2016" name="PLoS ONE">
        <title>The Identification of Novel Diagnostic Marker Genes for the Detection of Beer Spoiling Pediococcus damnosus Strains Using the BlAst Diagnostic Gene findEr.</title>
        <authorList>
            <person name="Behr J."/>
            <person name="Geissler A.J."/>
            <person name="Schmid J."/>
            <person name="Zehe A."/>
            <person name="Vogel R.F."/>
        </authorList>
    </citation>
    <scope>NUCLEOTIDE SEQUENCE [LARGE SCALE GENOMIC DNA]</scope>
    <source>
        <strain evidence="8 11">TMW 2.1533</strain>
        <strain evidence="9 10">TMW 2.1535</strain>
    </source>
</reference>
<organism evidence="8 11">
    <name type="scientific">Pediococcus damnosus</name>
    <dbReference type="NCBI Taxonomy" id="51663"/>
    <lineage>
        <taxon>Bacteria</taxon>
        <taxon>Bacillati</taxon>
        <taxon>Bacillota</taxon>
        <taxon>Bacilli</taxon>
        <taxon>Lactobacillales</taxon>
        <taxon>Lactobacillaceae</taxon>
        <taxon>Pediococcus</taxon>
    </lineage>
</organism>
<dbReference type="GO" id="GO:0000271">
    <property type="term" value="P:polysaccharide biosynthetic process"/>
    <property type="evidence" value="ECO:0007669"/>
    <property type="project" value="InterPro"/>
</dbReference>
<evidence type="ECO:0000256" key="6">
    <source>
        <dbReference type="SAM" id="Phobius"/>
    </source>
</evidence>
<gene>
    <name evidence="8" type="ORF">ADU70_1747</name>
    <name evidence="9" type="ORF">ADU72_0947</name>
</gene>
<comment type="subcellular location">
    <subcellularLocation>
        <location evidence="1">Membrane</location>
        <topology evidence="1">Multi-pass membrane protein</topology>
    </subcellularLocation>
</comment>